<dbReference type="InterPro" id="IPR001173">
    <property type="entry name" value="Glyco_trans_2-like"/>
</dbReference>
<proteinExistence type="predicted"/>
<gene>
    <name evidence="2" type="ORF">I6I98_23580</name>
</gene>
<keyword evidence="3" id="KW-1185">Reference proteome</keyword>
<dbReference type="CDD" id="cd00761">
    <property type="entry name" value="Glyco_tranf_GTA_type"/>
    <property type="match status" value="1"/>
</dbReference>
<feature type="domain" description="Glycosyltransferase 2-like" evidence="1">
    <location>
        <begin position="3"/>
        <end position="161"/>
    </location>
</feature>
<dbReference type="Pfam" id="PF00535">
    <property type="entry name" value="Glycos_transf_2"/>
    <property type="match status" value="1"/>
</dbReference>
<dbReference type="InterPro" id="IPR050834">
    <property type="entry name" value="Glycosyltransf_2"/>
</dbReference>
<dbReference type="PANTHER" id="PTHR43685:SF2">
    <property type="entry name" value="GLYCOSYLTRANSFERASE 2-LIKE DOMAIN-CONTAINING PROTEIN"/>
    <property type="match status" value="1"/>
</dbReference>
<organism evidence="2 3">
    <name type="scientific">Sphingobacterium multivorum</name>
    <dbReference type="NCBI Taxonomy" id="28454"/>
    <lineage>
        <taxon>Bacteria</taxon>
        <taxon>Pseudomonadati</taxon>
        <taxon>Bacteroidota</taxon>
        <taxon>Sphingobacteriia</taxon>
        <taxon>Sphingobacteriales</taxon>
        <taxon>Sphingobacteriaceae</taxon>
        <taxon>Sphingobacterium</taxon>
    </lineage>
</organism>
<name>A0ABX7CMB9_SPHMU</name>
<evidence type="ECO:0000259" key="1">
    <source>
        <dbReference type="Pfam" id="PF00535"/>
    </source>
</evidence>
<dbReference type="Gene3D" id="3.90.550.10">
    <property type="entry name" value="Spore Coat Polysaccharide Biosynthesis Protein SpsA, Chain A"/>
    <property type="match status" value="1"/>
</dbReference>
<dbReference type="PANTHER" id="PTHR43685">
    <property type="entry name" value="GLYCOSYLTRANSFERASE"/>
    <property type="match status" value="1"/>
</dbReference>
<dbReference type="Proteomes" id="UP000595498">
    <property type="component" value="Chromosome"/>
</dbReference>
<dbReference type="EMBL" id="CP068224">
    <property type="protein sequence ID" value="QQT53189.1"/>
    <property type="molecule type" value="Genomic_DNA"/>
</dbReference>
<dbReference type="InterPro" id="IPR029044">
    <property type="entry name" value="Nucleotide-diphossugar_trans"/>
</dbReference>
<reference evidence="2 3" key="1">
    <citation type="submission" date="2021-01" db="EMBL/GenBank/DDBJ databases">
        <title>FDA dAtabase for Regulatory Grade micrObial Sequences (FDA-ARGOS): Supporting development and validation of Infectious Disease Dx tests.</title>
        <authorList>
            <person name="Sproer C."/>
            <person name="Gronow S."/>
            <person name="Severitt S."/>
            <person name="Schroder I."/>
            <person name="Tallon L."/>
            <person name="Sadzewicz L."/>
            <person name="Zhao X."/>
            <person name="Boylan J."/>
            <person name="Ott S."/>
            <person name="Bowen H."/>
            <person name="Vavikolanu K."/>
            <person name="Mehta A."/>
            <person name="Aluvathingal J."/>
            <person name="Nadendla S."/>
            <person name="Lowell S."/>
            <person name="Myers T."/>
            <person name="Yan Y."/>
            <person name="Sichtig H."/>
        </authorList>
    </citation>
    <scope>NUCLEOTIDE SEQUENCE [LARGE SCALE GENOMIC DNA]</scope>
    <source>
        <strain evidence="2 3">FDAARGOS_1141</strain>
    </source>
</reference>
<evidence type="ECO:0000313" key="2">
    <source>
        <dbReference type="EMBL" id="QQT53189.1"/>
    </source>
</evidence>
<sequence>MFSVVIPLYNKEISINKTLESVLGQTFSNFEVVLVNDGSTDGSLGVARSISDSRIRIIDQQNGGVSSARNKGIEEASYEWIVFLDADDLWKPNHLETINNMIIKFPDDDVFCTSFIRSTESLPVEQDGTISIIEDYFEEAIKYHFFWTSVTAIKKSVFSDIGVFNERLSRGEDLDLWARIGKKYRFIRSKEVTAIYVQDSDNKLSFTKTSLNKSILNNISFDGLNKSQKAYFKRLIFRKIRSCALKGDLGVLMKLILKYNVNLL</sequence>
<accession>A0ABX7CMB9</accession>
<evidence type="ECO:0000313" key="3">
    <source>
        <dbReference type="Proteomes" id="UP000595498"/>
    </source>
</evidence>
<protein>
    <submittedName>
        <fullName evidence="2">Glycosyltransferase family 2 protein</fullName>
    </submittedName>
</protein>
<dbReference type="SUPFAM" id="SSF53448">
    <property type="entry name" value="Nucleotide-diphospho-sugar transferases"/>
    <property type="match status" value="1"/>
</dbReference>